<feature type="transmembrane region" description="Helical" evidence="1">
    <location>
        <begin position="50"/>
        <end position="70"/>
    </location>
</feature>
<dbReference type="AlphaFoldDB" id="A0A2W7IEU6"/>
<feature type="domain" description="Fatty acid desaturase" evidence="2">
    <location>
        <begin position="47"/>
        <end position="287"/>
    </location>
</feature>
<dbReference type="PANTHER" id="PTHR12879:SF8">
    <property type="entry name" value="SPHINGOLIPID DELTA(4)-DESATURASE DES1"/>
    <property type="match status" value="1"/>
</dbReference>
<gene>
    <name evidence="3" type="ORF">C8P66_11228</name>
</gene>
<feature type="transmembrane region" description="Helical" evidence="1">
    <location>
        <begin position="82"/>
        <end position="102"/>
    </location>
</feature>
<dbReference type="InterPro" id="IPR005804">
    <property type="entry name" value="FA_desaturase_dom"/>
</dbReference>
<dbReference type="Pfam" id="PF00487">
    <property type="entry name" value="FA_desaturase"/>
    <property type="match status" value="1"/>
</dbReference>
<dbReference type="EMBL" id="QKYU01000012">
    <property type="protein sequence ID" value="PZW45013.1"/>
    <property type="molecule type" value="Genomic_DNA"/>
</dbReference>
<proteinExistence type="predicted"/>
<evidence type="ECO:0000259" key="2">
    <source>
        <dbReference type="Pfam" id="PF00487"/>
    </source>
</evidence>
<dbReference type="GO" id="GO:0046513">
    <property type="term" value="P:ceramide biosynthetic process"/>
    <property type="evidence" value="ECO:0007669"/>
    <property type="project" value="TreeGrafter"/>
</dbReference>
<dbReference type="Proteomes" id="UP000249688">
    <property type="component" value="Unassembled WGS sequence"/>
</dbReference>
<reference evidence="3 4" key="1">
    <citation type="submission" date="2018-06" db="EMBL/GenBank/DDBJ databases">
        <title>Genomic Encyclopedia of Archaeal and Bacterial Type Strains, Phase II (KMG-II): from individual species to whole genera.</title>
        <authorList>
            <person name="Goeker M."/>
        </authorList>
    </citation>
    <scope>NUCLEOTIDE SEQUENCE [LARGE SCALE GENOMIC DNA]</scope>
    <source>
        <strain evidence="3 4">DSM 24525</strain>
    </source>
</reference>
<evidence type="ECO:0000313" key="4">
    <source>
        <dbReference type="Proteomes" id="UP000249688"/>
    </source>
</evidence>
<organism evidence="3 4">
    <name type="scientific">Humitalea rosea</name>
    <dbReference type="NCBI Taxonomy" id="990373"/>
    <lineage>
        <taxon>Bacteria</taxon>
        <taxon>Pseudomonadati</taxon>
        <taxon>Pseudomonadota</taxon>
        <taxon>Alphaproteobacteria</taxon>
        <taxon>Acetobacterales</taxon>
        <taxon>Roseomonadaceae</taxon>
        <taxon>Humitalea</taxon>
    </lineage>
</organism>
<keyword evidence="1" id="KW-1133">Transmembrane helix</keyword>
<keyword evidence="1" id="KW-0472">Membrane</keyword>
<comment type="caution">
    <text evidence="3">The sequence shown here is derived from an EMBL/GenBank/DDBJ whole genome shotgun (WGS) entry which is preliminary data.</text>
</comment>
<protein>
    <submittedName>
        <fullName evidence="3">Fatty acid desaturase</fullName>
    </submittedName>
</protein>
<evidence type="ECO:0000313" key="3">
    <source>
        <dbReference type="EMBL" id="PZW45013.1"/>
    </source>
</evidence>
<dbReference type="PANTHER" id="PTHR12879">
    <property type="entry name" value="SPHINGOLIPID DELTA 4 DESATURASE/C-4 HYDROXYLASE PROTEIN DES2"/>
    <property type="match status" value="1"/>
</dbReference>
<evidence type="ECO:0000256" key="1">
    <source>
        <dbReference type="SAM" id="Phobius"/>
    </source>
</evidence>
<accession>A0A2W7IEU6</accession>
<keyword evidence="4" id="KW-1185">Reference proteome</keyword>
<sequence length="301" mass="33595">MPAPAPRAPLPREMMHLAARSDAPGLWRLGFHLAALGAAGWLVAMAPWWAVPPAILLLGTVMATLFAPMHETVHHTAFRSRWLNAAVGWVAAAPGLYDWHFYRAFHLAHHRHTQDPEHDPELISGGPPGEMRAYVLRLLGLPYWRFRFRLIADAWAGDMSAYPYIHPDAAPRVIASIRAMSLVVGGGCHLAALAFGWQAPLLFYVLPALAGQPVLRAYLLTEHTGCSQDRNGLTNTRTMLTSAPVRLLMWDMPFHAEHHLYPFIPFHRLAAAHALLRGKFAHVGDGYVRWHLRFLRALRAG</sequence>
<dbReference type="GO" id="GO:0016020">
    <property type="term" value="C:membrane"/>
    <property type="evidence" value="ECO:0007669"/>
    <property type="project" value="GOC"/>
</dbReference>
<keyword evidence="1" id="KW-0812">Transmembrane</keyword>
<name>A0A2W7IEU6_9PROT</name>
<dbReference type="GO" id="GO:0042284">
    <property type="term" value="F:sphingolipid delta-4 desaturase activity"/>
    <property type="evidence" value="ECO:0007669"/>
    <property type="project" value="TreeGrafter"/>
</dbReference>